<accession>A0ABT0IMG8</accession>
<feature type="domain" description="DUF6362" evidence="1">
    <location>
        <begin position="24"/>
        <end position="89"/>
    </location>
</feature>
<organism evidence="2 3">
    <name type="scientific">Neorhizobium turbinariae</name>
    <dbReference type="NCBI Taxonomy" id="2937795"/>
    <lineage>
        <taxon>Bacteria</taxon>
        <taxon>Pseudomonadati</taxon>
        <taxon>Pseudomonadota</taxon>
        <taxon>Alphaproteobacteria</taxon>
        <taxon>Hyphomicrobiales</taxon>
        <taxon>Rhizobiaceae</taxon>
        <taxon>Rhizobium/Agrobacterium group</taxon>
        <taxon>Neorhizobium</taxon>
    </lineage>
</organism>
<dbReference type="Pfam" id="PF19889">
    <property type="entry name" value="DUF6362"/>
    <property type="match status" value="1"/>
</dbReference>
<keyword evidence="3" id="KW-1185">Reference proteome</keyword>
<evidence type="ECO:0000313" key="3">
    <source>
        <dbReference type="Proteomes" id="UP001202827"/>
    </source>
</evidence>
<evidence type="ECO:0000313" key="2">
    <source>
        <dbReference type="EMBL" id="MCK8779067.1"/>
    </source>
</evidence>
<proteinExistence type="predicted"/>
<dbReference type="EMBL" id="JALPRY010000004">
    <property type="protein sequence ID" value="MCK8779067.1"/>
    <property type="molecule type" value="Genomic_DNA"/>
</dbReference>
<evidence type="ECO:0000259" key="1">
    <source>
        <dbReference type="Pfam" id="PF19889"/>
    </source>
</evidence>
<comment type="caution">
    <text evidence="2">The sequence shown here is derived from an EMBL/GenBank/DDBJ whole genome shotgun (WGS) entry which is preliminary data.</text>
</comment>
<dbReference type="Proteomes" id="UP001202827">
    <property type="component" value="Unassembled WGS sequence"/>
</dbReference>
<name>A0ABT0IMG8_9HYPH</name>
<protein>
    <submittedName>
        <fullName evidence="2">DUF6362 family protein</fullName>
    </submittedName>
</protein>
<dbReference type="RefSeq" id="WP_248681877.1">
    <property type="nucleotide sequence ID" value="NZ_JALPRY010000004.1"/>
</dbReference>
<reference evidence="2 3" key="1">
    <citation type="submission" date="2022-04" db="EMBL/GenBank/DDBJ databases">
        <title>Rhizobium coralii sp. nov., isolated from coral Turbinaria peltata.</title>
        <authorList>
            <person name="Sun H."/>
        </authorList>
    </citation>
    <scope>NUCLEOTIDE SEQUENCE [LARGE SCALE GENOMIC DNA]</scope>
    <source>
        <strain evidence="2 3">NTR19</strain>
    </source>
</reference>
<gene>
    <name evidence="2" type="ORF">M0654_03615</name>
</gene>
<dbReference type="InterPro" id="IPR045942">
    <property type="entry name" value="DUF6362"/>
</dbReference>
<sequence>MKFQDWTAQAVKDRVIEMAETLRRSPSVKGPRMFGNAMPVPVRRYDESYGHQAARYRESASAAALGRMEQVWRWVNDLPSEDDRKLLYAWSWVKVRKGLKISAFAAENDMNERTLLRSVTAICQAIADDLNQKGQFRLVTPDLQVSETQPDITSTTVSSGNCVTHWRASDAKPHIDPALPPVRVIEPRQARAR</sequence>